<feature type="non-terminal residue" evidence="2">
    <location>
        <position position="1"/>
    </location>
</feature>
<dbReference type="InterPro" id="IPR043725">
    <property type="entry name" value="DUF5667"/>
</dbReference>
<evidence type="ECO:0000313" key="2">
    <source>
        <dbReference type="EMBL" id="GAH89136.1"/>
    </source>
</evidence>
<proteinExistence type="predicted"/>
<accession>X1J375</accession>
<organism evidence="2">
    <name type="scientific">marine sediment metagenome</name>
    <dbReference type="NCBI Taxonomy" id="412755"/>
    <lineage>
        <taxon>unclassified sequences</taxon>
        <taxon>metagenomes</taxon>
        <taxon>ecological metagenomes</taxon>
    </lineage>
</organism>
<sequence>LQEMEEKRERRPFFFGWQPRWATAVIAALVFLMAGSGTVAAANNSMPDEPLYPVKLATETVRLTLTPSALGKAELYVKLADKRVDEIIRMADKGKMKHVERTAQRLNTYLVMAANLAAPEAVPEEMLAPTPEAVPEEVPAPLVVEEPPEKEAGVVMAPAPPAVEEAPVAPEAREVSPGRRAKLRQIVTRRAIEHPAALREVLHKVPESARPALLRAIDASDAEYEKILNALRGRKGN</sequence>
<name>X1J375_9ZZZZ</name>
<dbReference type="EMBL" id="BARU01037622">
    <property type="protein sequence ID" value="GAH89136.1"/>
    <property type="molecule type" value="Genomic_DNA"/>
</dbReference>
<protein>
    <recommendedName>
        <fullName evidence="1">DUF5667 domain-containing protein</fullName>
    </recommendedName>
</protein>
<comment type="caution">
    <text evidence="2">The sequence shown here is derived from an EMBL/GenBank/DDBJ whole genome shotgun (WGS) entry which is preliminary data.</text>
</comment>
<gene>
    <name evidence="2" type="ORF">S03H2_58579</name>
</gene>
<evidence type="ECO:0000259" key="1">
    <source>
        <dbReference type="Pfam" id="PF18915"/>
    </source>
</evidence>
<dbReference type="Pfam" id="PF18915">
    <property type="entry name" value="DUF5667"/>
    <property type="match status" value="1"/>
</dbReference>
<feature type="domain" description="DUF5667" evidence="1">
    <location>
        <begin position="45"/>
        <end position="117"/>
    </location>
</feature>
<reference evidence="2" key="1">
    <citation type="journal article" date="2014" name="Front. Microbiol.">
        <title>High frequency of phylogenetically diverse reductive dehalogenase-homologous genes in deep subseafloor sedimentary metagenomes.</title>
        <authorList>
            <person name="Kawai M."/>
            <person name="Futagami T."/>
            <person name="Toyoda A."/>
            <person name="Takaki Y."/>
            <person name="Nishi S."/>
            <person name="Hori S."/>
            <person name="Arai W."/>
            <person name="Tsubouchi T."/>
            <person name="Morono Y."/>
            <person name="Uchiyama I."/>
            <person name="Ito T."/>
            <person name="Fujiyama A."/>
            <person name="Inagaki F."/>
            <person name="Takami H."/>
        </authorList>
    </citation>
    <scope>NUCLEOTIDE SEQUENCE</scope>
    <source>
        <strain evidence="2">Expedition CK06-06</strain>
    </source>
</reference>
<dbReference type="AlphaFoldDB" id="X1J375"/>